<dbReference type="EMBL" id="JAGRRH010000004">
    <property type="protein sequence ID" value="KAG7371161.1"/>
    <property type="molecule type" value="Genomic_DNA"/>
</dbReference>
<gene>
    <name evidence="2" type="ORF">IV203_019731</name>
</gene>
<reference evidence="2" key="1">
    <citation type="journal article" date="2021" name="Sci. Rep.">
        <title>Diploid genomic architecture of Nitzschia inconspicua, an elite biomass production diatom.</title>
        <authorList>
            <person name="Oliver A."/>
            <person name="Podell S."/>
            <person name="Pinowska A."/>
            <person name="Traller J.C."/>
            <person name="Smith S.R."/>
            <person name="McClure R."/>
            <person name="Beliaev A."/>
            <person name="Bohutskyi P."/>
            <person name="Hill E.A."/>
            <person name="Rabines A."/>
            <person name="Zheng H."/>
            <person name="Allen L.Z."/>
            <person name="Kuo A."/>
            <person name="Grigoriev I.V."/>
            <person name="Allen A.E."/>
            <person name="Hazlebeck D."/>
            <person name="Allen E.E."/>
        </authorList>
    </citation>
    <scope>NUCLEOTIDE SEQUENCE</scope>
    <source>
        <strain evidence="2">Hildebrandi</strain>
    </source>
</reference>
<feature type="compositionally biased region" description="Low complexity" evidence="1">
    <location>
        <begin position="46"/>
        <end position="56"/>
    </location>
</feature>
<name>A0A9K3M333_9STRA</name>
<comment type="caution">
    <text evidence="2">The sequence shown here is derived from an EMBL/GenBank/DDBJ whole genome shotgun (WGS) entry which is preliminary data.</text>
</comment>
<feature type="compositionally biased region" description="Basic and acidic residues" evidence="1">
    <location>
        <begin position="36"/>
        <end position="45"/>
    </location>
</feature>
<sequence>MMNGNGNSVLKVFMKELVGNVQQEDLKVIMSDDNARTHDSRRDLGPHSSLSSHSAPSRKALFCGSDISSRRSSKRVVDVPVMYDSCAVPFPPTRKRYDEKTTSPTYDADSSITHQYESNHRPYCKSTLVLKRSSSDNDFCPYSNRSDIGVTRWQDDAMFSSDSLLFSAPPRAPASEDSPMFVMSCKRASNRKSTAVVSPSRVSERISTGIVLDEESSSTCSWQVSSSKDHLDEDPPYFSGNMGGEMDTIEVLEEALDVVGYQRQRMLVEQ</sequence>
<reference evidence="2" key="2">
    <citation type="submission" date="2021-04" db="EMBL/GenBank/DDBJ databases">
        <authorList>
            <person name="Podell S."/>
        </authorList>
    </citation>
    <scope>NUCLEOTIDE SEQUENCE</scope>
    <source>
        <strain evidence="2">Hildebrandi</strain>
    </source>
</reference>
<accession>A0A9K3M333</accession>
<evidence type="ECO:0000313" key="2">
    <source>
        <dbReference type="EMBL" id="KAG7371161.1"/>
    </source>
</evidence>
<organism evidence="2 3">
    <name type="scientific">Nitzschia inconspicua</name>
    <dbReference type="NCBI Taxonomy" id="303405"/>
    <lineage>
        <taxon>Eukaryota</taxon>
        <taxon>Sar</taxon>
        <taxon>Stramenopiles</taxon>
        <taxon>Ochrophyta</taxon>
        <taxon>Bacillariophyta</taxon>
        <taxon>Bacillariophyceae</taxon>
        <taxon>Bacillariophycidae</taxon>
        <taxon>Bacillariales</taxon>
        <taxon>Bacillariaceae</taxon>
        <taxon>Nitzschia</taxon>
    </lineage>
</organism>
<protein>
    <submittedName>
        <fullName evidence="2">Uncharacterized protein</fullName>
    </submittedName>
</protein>
<evidence type="ECO:0000313" key="3">
    <source>
        <dbReference type="Proteomes" id="UP000693970"/>
    </source>
</evidence>
<dbReference type="AlphaFoldDB" id="A0A9K3M333"/>
<keyword evidence="3" id="KW-1185">Reference proteome</keyword>
<evidence type="ECO:0000256" key="1">
    <source>
        <dbReference type="SAM" id="MobiDB-lite"/>
    </source>
</evidence>
<feature type="region of interest" description="Disordered" evidence="1">
    <location>
        <begin position="36"/>
        <end position="56"/>
    </location>
</feature>
<proteinExistence type="predicted"/>
<dbReference type="Proteomes" id="UP000693970">
    <property type="component" value="Unassembled WGS sequence"/>
</dbReference>